<dbReference type="PANTHER" id="PTHR23092:SF15">
    <property type="entry name" value="INACTIVE NON-CANONICAL POLY(A) RNA POLYMERASE PROTEIN TRF4-2-RELATED"/>
    <property type="match status" value="1"/>
</dbReference>
<accession>A0A4Y7TZB4</accession>
<feature type="compositionally biased region" description="Basic and acidic residues" evidence="5">
    <location>
        <begin position="79"/>
        <end position="95"/>
    </location>
</feature>
<reference evidence="8 9" key="1">
    <citation type="journal article" date="2019" name="Nat. Ecol. Evol.">
        <title>Megaphylogeny resolves global patterns of mushroom evolution.</title>
        <authorList>
            <person name="Varga T."/>
            <person name="Krizsan K."/>
            <person name="Foldi C."/>
            <person name="Dima B."/>
            <person name="Sanchez-Garcia M."/>
            <person name="Sanchez-Ramirez S."/>
            <person name="Szollosi G.J."/>
            <person name="Szarkandi J.G."/>
            <person name="Papp V."/>
            <person name="Albert L."/>
            <person name="Andreopoulos W."/>
            <person name="Angelini C."/>
            <person name="Antonin V."/>
            <person name="Barry K.W."/>
            <person name="Bougher N.L."/>
            <person name="Buchanan P."/>
            <person name="Buyck B."/>
            <person name="Bense V."/>
            <person name="Catcheside P."/>
            <person name="Chovatia M."/>
            <person name="Cooper J."/>
            <person name="Damon W."/>
            <person name="Desjardin D."/>
            <person name="Finy P."/>
            <person name="Geml J."/>
            <person name="Haridas S."/>
            <person name="Hughes K."/>
            <person name="Justo A."/>
            <person name="Karasinski D."/>
            <person name="Kautmanova I."/>
            <person name="Kiss B."/>
            <person name="Kocsube S."/>
            <person name="Kotiranta H."/>
            <person name="LaButti K.M."/>
            <person name="Lechner B.E."/>
            <person name="Liimatainen K."/>
            <person name="Lipzen A."/>
            <person name="Lukacs Z."/>
            <person name="Mihaltcheva S."/>
            <person name="Morgado L.N."/>
            <person name="Niskanen T."/>
            <person name="Noordeloos M.E."/>
            <person name="Ohm R.A."/>
            <person name="Ortiz-Santana B."/>
            <person name="Ovrebo C."/>
            <person name="Racz N."/>
            <person name="Riley R."/>
            <person name="Savchenko A."/>
            <person name="Shiryaev A."/>
            <person name="Soop K."/>
            <person name="Spirin V."/>
            <person name="Szebenyi C."/>
            <person name="Tomsovsky M."/>
            <person name="Tulloss R.E."/>
            <person name="Uehling J."/>
            <person name="Grigoriev I.V."/>
            <person name="Vagvolgyi C."/>
            <person name="Papp T."/>
            <person name="Martin F.M."/>
            <person name="Miettinen O."/>
            <person name="Hibbett D.S."/>
            <person name="Nagy L.G."/>
        </authorList>
    </citation>
    <scope>NUCLEOTIDE SEQUENCE [LARGE SCALE GENOMIC DNA]</scope>
    <source>
        <strain evidence="8 9">FP101781</strain>
    </source>
</reference>
<dbReference type="GO" id="GO:0046872">
    <property type="term" value="F:metal ion binding"/>
    <property type="evidence" value="ECO:0007669"/>
    <property type="project" value="UniProtKB-KW"/>
</dbReference>
<keyword evidence="9" id="KW-1185">Reference proteome</keyword>
<feature type="domain" description="Poly(A) RNA polymerase mitochondrial-like central palm" evidence="7">
    <location>
        <begin position="179"/>
        <end position="310"/>
    </location>
</feature>
<gene>
    <name evidence="8" type="ORF">FA13DRAFT_1723732</name>
</gene>
<dbReference type="InterPro" id="IPR002058">
    <property type="entry name" value="PAP_assoc"/>
</dbReference>
<dbReference type="InterPro" id="IPR045862">
    <property type="entry name" value="Trf4-like"/>
</dbReference>
<dbReference type="GO" id="GO:0031499">
    <property type="term" value="C:TRAMP complex"/>
    <property type="evidence" value="ECO:0007669"/>
    <property type="project" value="TreeGrafter"/>
</dbReference>
<sequence length="664" mass="73987">MSSSSKPDSKGRENNKKAKQRRKKRSGNATPVTNPSGPSTPAPGPAEDPSSKGGKGAGFDGEDYIAFAFSDPSDGEDETSFHVDVKGKGKAREFEGEPAAAKSGRDDGRDGDLRSRKRDRDDGGDRDPFPPREREWDRGKRGRSDRDRDRRFDAYSSKKAPWVVDIDWEDCKNVAEMLHREVGAFVKWISPSPVEDEIRSLIVAQISNAIQQKFPDARVLPFGSYETKLYLPGGDIDLVIMSDSMAYSDKVTVLHALANTLKRSGVTSRVSIIAKAKVPIVKFVSTHGRFNVDISVNQANGLLAGKIINGFLKNIHPQKTTSVALRSLIMITKAFLAQRSMNEVYTGGLGSYGIVCLAVSFLQMHPKIRSGEIDPEQNLGVLVMEFFELYGVLFNYDEVGISLREGGTYFNKRQRGWLDYGKRGILSVEDPADPSNDISKGSFGFHKVRTAFAGAHSILTSTAYIRAGTLHSRRSGRSVHLRDHYEPEDLSILSTVMGITQETINHRRLVQEIYDDRVLHDILGVKPRAHVQDADYPVAGSSSPEIKIKGAGMKKVWNEEDTPDLGDGTERDLDDDEDGRYAIGQPPRKRQRHGNEDDYHTTFVTDDEDETEAGEYSSEEEDRSKRRRVVKGRTSKPQTPEERERNRDYWLSKGIGFGDPQDSD</sequence>
<dbReference type="Pfam" id="PF22600">
    <property type="entry name" value="MTPAP-like_central"/>
    <property type="match status" value="1"/>
</dbReference>
<dbReference type="GO" id="GO:0043634">
    <property type="term" value="P:polyadenylation-dependent ncRNA catabolic process"/>
    <property type="evidence" value="ECO:0007669"/>
    <property type="project" value="TreeGrafter"/>
</dbReference>
<evidence type="ECO:0000313" key="8">
    <source>
        <dbReference type="EMBL" id="TEB39520.1"/>
    </source>
</evidence>
<comment type="caution">
    <text evidence="8">The sequence shown here is derived from an EMBL/GenBank/DDBJ whole genome shotgun (WGS) entry which is preliminary data.</text>
</comment>
<dbReference type="CDD" id="cd05402">
    <property type="entry name" value="NT_PAP_TUTase"/>
    <property type="match status" value="1"/>
</dbReference>
<feature type="compositionally biased region" description="Basic residues" evidence="5">
    <location>
        <begin position="17"/>
        <end position="26"/>
    </location>
</feature>
<dbReference type="GO" id="GO:0003729">
    <property type="term" value="F:mRNA binding"/>
    <property type="evidence" value="ECO:0007669"/>
    <property type="project" value="TreeGrafter"/>
</dbReference>
<dbReference type="Gene3D" id="1.10.1410.10">
    <property type="match status" value="1"/>
</dbReference>
<evidence type="ECO:0000256" key="3">
    <source>
        <dbReference type="ARBA" id="ARBA00022723"/>
    </source>
</evidence>
<evidence type="ECO:0000259" key="7">
    <source>
        <dbReference type="Pfam" id="PF22600"/>
    </source>
</evidence>
<protein>
    <recommendedName>
        <fullName evidence="2">polynucleotide adenylyltransferase</fullName>
        <ecNumber evidence="2">2.7.7.19</ecNumber>
    </recommendedName>
</protein>
<feature type="compositionally biased region" description="Basic and acidic residues" evidence="5">
    <location>
        <begin position="103"/>
        <end position="149"/>
    </location>
</feature>
<feature type="compositionally biased region" description="Basic and acidic residues" evidence="5">
    <location>
        <begin position="7"/>
        <end position="16"/>
    </location>
</feature>
<evidence type="ECO:0000256" key="1">
    <source>
        <dbReference type="ARBA" id="ARBA00008593"/>
    </source>
</evidence>
<dbReference type="Pfam" id="PF03828">
    <property type="entry name" value="PAP_assoc"/>
    <property type="match status" value="1"/>
</dbReference>
<dbReference type="FunFam" id="1.10.1410.10:FF:000003">
    <property type="entry name" value="non-canonical poly(A) RNA polymerase PAPD7"/>
    <property type="match status" value="1"/>
</dbReference>
<organism evidence="8 9">
    <name type="scientific">Coprinellus micaceus</name>
    <name type="common">Glistening ink-cap mushroom</name>
    <name type="synonym">Coprinus micaceus</name>
    <dbReference type="NCBI Taxonomy" id="71717"/>
    <lineage>
        <taxon>Eukaryota</taxon>
        <taxon>Fungi</taxon>
        <taxon>Dikarya</taxon>
        <taxon>Basidiomycota</taxon>
        <taxon>Agaricomycotina</taxon>
        <taxon>Agaricomycetes</taxon>
        <taxon>Agaricomycetidae</taxon>
        <taxon>Agaricales</taxon>
        <taxon>Agaricineae</taxon>
        <taxon>Psathyrellaceae</taxon>
        <taxon>Coprinellus</taxon>
    </lineage>
</organism>
<evidence type="ECO:0000256" key="4">
    <source>
        <dbReference type="ARBA" id="ARBA00022842"/>
    </source>
</evidence>
<dbReference type="OrthoDB" id="273917at2759"/>
<feature type="domain" description="PAP-associated" evidence="6">
    <location>
        <begin position="378"/>
        <end position="436"/>
    </location>
</feature>
<dbReference type="Gene3D" id="3.30.460.10">
    <property type="entry name" value="Beta Polymerase, domain 2"/>
    <property type="match status" value="1"/>
</dbReference>
<feature type="region of interest" description="Disordered" evidence="5">
    <location>
        <begin position="534"/>
        <end position="664"/>
    </location>
</feature>
<dbReference type="AlphaFoldDB" id="A0A4Y7TZB4"/>
<evidence type="ECO:0000259" key="6">
    <source>
        <dbReference type="Pfam" id="PF03828"/>
    </source>
</evidence>
<feature type="region of interest" description="Disordered" evidence="5">
    <location>
        <begin position="1"/>
        <end position="149"/>
    </location>
</feature>
<keyword evidence="4" id="KW-0460">Magnesium</keyword>
<keyword evidence="3" id="KW-0479">Metal-binding</keyword>
<dbReference type="InterPro" id="IPR054708">
    <property type="entry name" value="MTPAP-like_central"/>
</dbReference>
<dbReference type="SUPFAM" id="SSF81631">
    <property type="entry name" value="PAP/OAS1 substrate-binding domain"/>
    <property type="match status" value="1"/>
</dbReference>
<evidence type="ECO:0000256" key="5">
    <source>
        <dbReference type="SAM" id="MobiDB-lite"/>
    </source>
</evidence>
<name>A0A4Y7TZB4_COPMI</name>
<feature type="compositionally biased region" description="Basic residues" evidence="5">
    <location>
        <begin position="625"/>
        <end position="634"/>
    </location>
</feature>
<evidence type="ECO:0000313" key="9">
    <source>
        <dbReference type="Proteomes" id="UP000298030"/>
    </source>
</evidence>
<dbReference type="SUPFAM" id="SSF81301">
    <property type="entry name" value="Nucleotidyltransferase"/>
    <property type="match status" value="1"/>
</dbReference>
<dbReference type="GO" id="GO:0005730">
    <property type="term" value="C:nucleolus"/>
    <property type="evidence" value="ECO:0007669"/>
    <property type="project" value="TreeGrafter"/>
</dbReference>
<proteinExistence type="inferred from homology"/>
<dbReference type="Proteomes" id="UP000298030">
    <property type="component" value="Unassembled WGS sequence"/>
</dbReference>
<evidence type="ECO:0000256" key="2">
    <source>
        <dbReference type="ARBA" id="ARBA00012388"/>
    </source>
</evidence>
<feature type="compositionally biased region" description="Basic and acidic residues" evidence="5">
    <location>
        <begin position="639"/>
        <end position="650"/>
    </location>
</feature>
<comment type="similarity">
    <text evidence="1">Belongs to the DNA polymerase type-B-like family.</text>
</comment>
<dbReference type="PANTHER" id="PTHR23092">
    <property type="entry name" value="POLY(A) RNA POLYMERASE"/>
    <property type="match status" value="1"/>
</dbReference>
<dbReference type="GO" id="GO:0010605">
    <property type="term" value="P:negative regulation of macromolecule metabolic process"/>
    <property type="evidence" value="ECO:0007669"/>
    <property type="project" value="UniProtKB-ARBA"/>
</dbReference>
<dbReference type="EC" id="2.7.7.19" evidence="2"/>
<dbReference type="GO" id="GO:1990817">
    <property type="term" value="F:poly(A) RNA polymerase activity"/>
    <property type="evidence" value="ECO:0007669"/>
    <property type="project" value="UniProtKB-EC"/>
</dbReference>
<feature type="compositionally biased region" description="Acidic residues" evidence="5">
    <location>
        <begin position="605"/>
        <end position="621"/>
    </location>
</feature>
<dbReference type="STRING" id="71717.A0A4Y7TZB4"/>
<dbReference type="EMBL" id="QPFP01000001">
    <property type="protein sequence ID" value="TEB39520.1"/>
    <property type="molecule type" value="Genomic_DNA"/>
</dbReference>
<dbReference type="GO" id="GO:0031123">
    <property type="term" value="P:RNA 3'-end processing"/>
    <property type="evidence" value="ECO:0007669"/>
    <property type="project" value="TreeGrafter"/>
</dbReference>
<dbReference type="InterPro" id="IPR043519">
    <property type="entry name" value="NT_sf"/>
</dbReference>